<keyword evidence="1" id="KW-1133">Transmembrane helix</keyword>
<evidence type="ECO:0000313" key="2">
    <source>
        <dbReference type="EMBL" id="KFD21653.1"/>
    </source>
</evidence>
<comment type="caution">
    <text evidence="2">The sequence shown here is derived from an EMBL/GenBank/DDBJ whole genome shotgun (WGS) entry which is preliminary data.</text>
</comment>
<keyword evidence="3" id="KW-1185">Reference proteome</keyword>
<evidence type="ECO:0008006" key="4">
    <source>
        <dbReference type="Google" id="ProtNLM"/>
    </source>
</evidence>
<evidence type="ECO:0000256" key="1">
    <source>
        <dbReference type="SAM" id="Phobius"/>
    </source>
</evidence>
<evidence type="ECO:0000313" key="3">
    <source>
        <dbReference type="Proteomes" id="UP000028602"/>
    </source>
</evidence>
<gene>
    <name evidence="2" type="ORF">GTPT_0752</name>
</gene>
<name>A0A085JMF7_9GAMM</name>
<feature type="transmembrane region" description="Helical" evidence="1">
    <location>
        <begin position="45"/>
        <end position="61"/>
    </location>
</feature>
<keyword evidence="1" id="KW-0472">Membrane</keyword>
<dbReference type="InterPro" id="IPR008407">
    <property type="entry name" value="Brnchd-chn_aa_trnsp_AzlD"/>
</dbReference>
<dbReference type="Pfam" id="PF05437">
    <property type="entry name" value="AzlD"/>
    <property type="match status" value="1"/>
</dbReference>
<protein>
    <recommendedName>
        <fullName evidence="4">Inner membrane protein</fullName>
    </recommendedName>
</protein>
<keyword evidence="1" id="KW-0812">Transmembrane</keyword>
<accession>A0A085JMF7</accession>
<dbReference type="Proteomes" id="UP000028602">
    <property type="component" value="Unassembled WGS sequence"/>
</dbReference>
<feature type="transmembrane region" description="Helical" evidence="1">
    <location>
        <begin position="6"/>
        <end position="24"/>
    </location>
</feature>
<dbReference type="OrthoDB" id="6694704at2"/>
<reference evidence="2 3" key="1">
    <citation type="submission" date="2014-05" db="EMBL/GenBank/DDBJ databases">
        <title>ATOL: Assembling a taxonomically balanced genome-scale reconstruction of the evolutionary history of the Enterobacteriaceae.</title>
        <authorList>
            <person name="Plunkett G.III."/>
            <person name="Neeno-Eckwall E.C."/>
            <person name="Glasner J.D."/>
            <person name="Perna N.T."/>
        </authorList>
    </citation>
    <scope>NUCLEOTIDE SEQUENCE [LARGE SCALE GENOMIC DNA]</scope>
    <source>
        <strain evidence="2 3">ATCC 33301</strain>
    </source>
</reference>
<proteinExistence type="predicted"/>
<dbReference type="eggNOG" id="ENOG5032T1U">
    <property type="taxonomic scope" value="Bacteria"/>
</dbReference>
<feature type="transmembrane region" description="Helical" evidence="1">
    <location>
        <begin position="87"/>
        <end position="105"/>
    </location>
</feature>
<sequence length="107" mass="11472">MSNSPALWGCILLLGAGTFLMRYISSRLGHRWVLPESWQQRLSDAATTLLLSVAVIATFYHDNHFAGFARTGGVAVALLLTLRRTPLIGVILSAAAVTALLRLAGIP</sequence>
<dbReference type="EMBL" id="JMPR01000013">
    <property type="protein sequence ID" value="KFD21653.1"/>
    <property type="molecule type" value="Genomic_DNA"/>
</dbReference>
<dbReference type="RefSeq" id="WP_025904117.1">
    <property type="nucleotide sequence ID" value="NZ_ATMJ01000030.1"/>
</dbReference>
<dbReference type="AlphaFoldDB" id="A0A085JMF7"/>
<organism evidence="2 3">
    <name type="scientific">Tatumella ptyseos ATCC 33301</name>
    <dbReference type="NCBI Taxonomy" id="1005995"/>
    <lineage>
        <taxon>Bacteria</taxon>
        <taxon>Pseudomonadati</taxon>
        <taxon>Pseudomonadota</taxon>
        <taxon>Gammaproteobacteria</taxon>
        <taxon>Enterobacterales</taxon>
        <taxon>Erwiniaceae</taxon>
        <taxon>Tatumella</taxon>
    </lineage>
</organism>